<keyword evidence="1" id="KW-0233">DNA recombination</keyword>
<evidence type="ECO:0000313" key="5">
    <source>
        <dbReference type="EMBL" id="RUT02402.1"/>
    </source>
</evidence>
<dbReference type="GO" id="GO:0003677">
    <property type="term" value="F:DNA binding"/>
    <property type="evidence" value="ECO:0007669"/>
    <property type="project" value="InterPro"/>
</dbReference>
<reference evidence="5" key="1">
    <citation type="submission" date="2018-12" db="EMBL/GenBank/DDBJ databases">
        <authorList>
            <person name="Will S."/>
            <person name="Neumann-Schaal M."/>
            <person name="Henke P."/>
        </authorList>
    </citation>
    <scope>NUCLEOTIDE SEQUENCE</scope>
    <source>
        <strain evidence="5">PCC 7102</strain>
    </source>
</reference>
<evidence type="ECO:0000259" key="4">
    <source>
        <dbReference type="PROSITE" id="PS51898"/>
    </source>
</evidence>
<comment type="caution">
    <text evidence="5">The sequence shown here is derived from an EMBL/GenBank/DDBJ whole genome shotgun (WGS) entry which is preliminary data.</text>
</comment>
<protein>
    <submittedName>
        <fullName evidence="5">Integrase</fullName>
    </submittedName>
</protein>
<dbReference type="GO" id="GO:0006310">
    <property type="term" value="P:DNA recombination"/>
    <property type="evidence" value="ECO:0007669"/>
    <property type="project" value="UniProtKB-KW"/>
</dbReference>
<accession>A0A433V8F9</accession>
<name>A0A433V8F9_9CYAN</name>
<feature type="domain" description="Tyr recombinase" evidence="4">
    <location>
        <begin position="238"/>
        <end position="436"/>
    </location>
</feature>
<keyword evidence="2" id="KW-0175">Coiled coil</keyword>
<dbReference type="InterPro" id="IPR013762">
    <property type="entry name" value="Integrase-like_cat_sf"/>
</dbReference>
<organism evidence="5 6">
    <name type="scientific">Dulcicalothrix desertica PCC 7102</name>
    <dbReference type="NCBI Taxonomy" id="232991"/>
    <lineage>
        <taxon>Bacteria</taxon>
        <taxon>Bacillati</taxon>
        <taxon>Cyanobacteriota</taxon>
        <taxon>Cyanophyceae</taxon>
        <taxon>Nostocales</taxon>
        <taxon>Calotrichaceae</taxon>
        <taxon>Dulcicalothrix</taxon>
    </lineage>
</organism>
<sequence length="481" mass="55933">MIKKDNQGSSDLPLPQTDDVFDDFETPATTDGSYRGKMAKARATELHYEQKFAEKLTNANADLKRNKTRVGIIQKGRGLYLRATLPLKPGDSNKGKDTKQYDVTLKVSANLDGLKTAIEEAYRLGSELDRKMFLWSNWIDTSEKIEIQTGKYYYDNLEKFYFTTHKRSITSEHTVSNYLDVIRRYLGFETVFDKKSLEAKIKTLPDWCVGLATTVAQVVIKEFALGFQLEIKKPKVETNIRTIPDDTEIIKSFELFKVYAENRKHRSNNNGNWEDSDIWILYRWCYGMLATYGLRPRELFVKPDIDWWLSPENTNHSWKVHRNTKTGYREVIPFIPDWVELFDLKNKEAITKLASKTQNQDLKTIQALRKSIARWFNVVGVNFQPYDLRHACAIRAHLVQGIPIKASADNLGHSVEQHTQTYQKWIDTDKRKKAFDAAITKRSEVEALQDEIFHLKLEIEKLKMENQQLKLQSIIKIPHFP</sequence>
<evidence type="ECO:0000256" key="1">
    <source>
        <dbReference type="ARBA" id="ARBA00023172"/>
    </source>
</evidence>
<dbReference type="InterPro" id="IPR011010">
    <property type="entry name" value="DNA_brk_join_enz"/>
</dbReference>
<dbReference type="Gene3D" id="1.10.443.10">
    <property type="entry name" value="Intergrase catalytic core"/>
    <property type="match status" value="1"/>
</dbReference>
<dbReference type="Proteomes" id="UP000271624">
    <property type="component" value="Unassembled WGS sequence"/>
</dbReference>
<dbReference type="RefSeq" id="WP_233787175.1">
    <property type="nucleotide sequence ID" value="NZ_RSCL01000016.1"/>
</dbReference>
<dbReference type="EMBL" id="RSCL01000016">
    <property type="protein sequence ID" value="RUT02402.1"/>
    <property type="molecule type" value="Genomic_DNA"/>
</dbReference>
<dbReference type="GO" id="GO:0015074">
    <property type="term" value="P:DNA integration"/>
    <property type="evidence" value="ECO:0007669"/>
    <property type="project" value="InterPro"/>
</dbReference>
<feature type="region of interest" description="Disordered" evidence="3">
    <location>
        <begin position="1"/>
        <end position="36"/>
    </location>
</feature>
<dbReference type="PROSITE" id="PS51898">
    <property type="entry name" value="TYR_RECOMBINASE"/>
    <property type="match status" value="1"/>
</dbReference>
<dbReference type="AlphaFoldDB" id="A0A433V8F9"/>
<gene>
    <name evidence="5" type="ORF">DSM106972_058800</name>
</gene>
<dbReference type="InterPro" id="IPR002104">
    <property type="entry name" value="Integrase_catalytic"/>
</dbReference>
<keyword evidence="6" id="KW-1185">Reference proteome</keyword>
<reference evidence="5" key="2">
    <citation type="journal article" date="2019" name="Genome Biol. Evol.">
        <title>Day and night: Metabolic profiles and evolutionary relationships of six axenic non-marine cyanobacteria.</title>
        <authorList>
            <person name="Will S.E."/>
            <person name="Henke P."/>
            <person name="Boedeker C."/>
            <person name="Huang S."/>
            <person name="Brinkmann H."/>
            <person name="Rohde M."/>
            <person name="Jarek M."/>
            <person name="Friedl T."/>
            <person name="Seufert S."/>
            <person name="Schumacher M."/>
            <person name="Overmann J."/>
            <person name="Neumann-Schaal M."/>
            <person name="Petersen J."/>
        </authorList>
    </citation>
    <scope>NUCLEOTIDE SEQUENCE [LARGE SCALE GENOMIC DNA]</scope>
    <source>
        <strain evidence="5">PCC 7102</strain>
    </source>
</reference>
<feature type="coiled-coil region" evidence="2">
    <location>
        <begin position="445"/>
        <end position="472"/>
    </location>
</feature>
<evidence type="ECO:0000256" key="2">
    <source>
        <dbReference type="SAM" id="Coils"/>
    </source>
</evidence>
<evidence type="ECO:0000256" key="3">
    <source>
        <dbReference type="SAM" id="MobiDB-lite"/>
    </source>
</evidence>
<dbReference type="CDD" id="cd00796">
    <property type="entry name" value="INT_Rci_Hp1_C"/>
    <property type="match status" value="1"/>
</dbReference>
<dbReference type="SUPFAM" id="SSF56349">
    <property type="entry name" value="DNA breaking-rejoining enzymes"/>
    <property type="match status" value="1"/>
</dbReference>
<evidence type="ECO:0000313" key="6">
    <source>
        <dbReference type="Proteomes" id="UP000271624"/>
    </source>
</evidence>
<proteinExistence type="predicted"/>